<dbReference type="InterPro" id="IPR002213">
    <property type="entry name" value="UDP_glucos_trans"/>
</dbReference>
<keyword evidence="2" id="KW-0732">Signal</keyword>
<organism evidence="3 4">
    <name type="scientific">Diceros bicornis minor</name>
    <name type="common">South-central black rhinoceros</name>
    <dbReference type="NCBI Taxonomy" id="77932"/>
    <lineage>
        <taxon>Eukaryota</taxon>
        <taxon>Metazoa</taxon>
        <taxon>Chordata</taxon>
        <taxon>Craniata</taxon>
        <taxon>Vertebrata</taxon>
        <taxon>Euteleostomi</taxon>
        <taxon>Mammalia</taxon>
        <taxon>Eutheria</taxon>
        <taxon>Laurasiatheria</taxon>
        <taxon>Perissodactyla</taxon>
        <taxon>Rhinocerotidae</taxon>
        <taxon>Diceros</taxon>
    </lineage>
</organism>
<evidence type="ECO:0000256" key="1">
    <source>
        <dbReference type="ARBA" id="ARBA00022679"/>
    </source>
</evidence>
<dbReference type="Pfam" id="PF00201">
    <property type="entry name" value="UDPGT"/>
    <property type="match status" value="1"/>
</dbReference>
<gene>
    <name evidence="3" type="ORF">HPG69_001456</name>
</gene>
<evidence type="ECO:0000256" key="2">
    <source>
        <dbReference type="SAM" id="SignalP"/>
    </source>
</evidence>
<reference evidence="3 4" key="1">
    <citation type="journal article" date="2020" name="Mol. Biol. Evol.">
        <title>Interspecific Gene Flow and the Evolution of Specialization in Black and White Rhinoceros.</title>
        <authorList>
            <person name="Moodley Y."/>
            <person name="Westbury M.V."/>
            <person name="Russo I.M."/>
            <person name="Gopalakrishnan S."/>
            <person name="Rakotoarivelo A."/>
            <person name="Olsen R.A."/>
            <person name="Prost S."/>
            <person name="Tunstall T."/>
            <person name="Ryder O.A."/>
            <person name="Dalen L."/>
            <person name="Bruford M.W."/>
        </authorList>
    </citation>
    <scope>NUCLEOTIDE SEQUENCE [LARGE SCALE GENOMIC DNA]</scope>
    <source>
        <strain evidence="3">SBR-YM</strain>
        <tissue evidence="3">Skin</tissue>
    </source>
</reference>
<protein>
    <submittedName>
        <fullName evidence="3">Uncharacterized protein</fullName>
    </submittedName>
</protein>
<evidence type="ECO:0000313" key="3">
    <source>
        <dbReference type="EMBL" id="KAF5926825.1"/>
    </source>
</evidence>
<keyword evidence="1" id="KW-0808">Transferase</keyword>
<accession>A0A7J7FFK1</accession>
<feature type="signal peptide" evidence="2">
    <location>
        <begin position="1"/>
        <end position="39"/>
    </location>
</feature>
<evidence type="ECO:0000313" key="4">
    <source>
        <dbReference type="Proteomes" id="UP000551758"/>
    </source>
</evidence>
<dbReference type="AlphaFoldDB" id="A0A7J7FFK1"/>
<dbReference type="Proteomes" id="UP000551758">
    <property type="component" value="Unassembled WGS sequence"/>
</dbReference>
<comment type="caution">
    <text evidence="3">The sequence shown here is derived from an EMBL/GenBank/DDBJ whole genome shotgun (WGS) entry which is preliminary data.</text>
</comment>
<dbReference type="EMBL" id="JACDTQ010000745">
    <property type="protein sequence ID" value="KAF5926825.1"/>
    <property type="molecule type" value="Genomic_DNA"/>
</dbReference>
<sequence>MAKGNSNLQRSIASTRMSKKWISVLLLLQLSCCFSPGSGGKMLVWPTEYSHRINVKTILDELVQRYHEVILLTSLAFIPVDPNKPSAIKFEIYPTT</sequence>
<proteinExistence type="predicted"/>
<dbReference type="GO" id="GO:0008194">
    <property type="term" value="F:UDP-glycosyltransferase activity"/>
    <property type="evidence" value="ECO:0007669"/>
    <property type="project" value="InterPro"/>
</dbReference>
<name>A0A7J7FFK1_DICBM</name>
<keyword evidence="4" id="KW-1185">Reference proteome</keyword>
<feature type="chain" id="PRO_5029851509" evidence="2">
    <location>
        <begin position="40"/>
        <end position="96"/>
    </location>
</feature>